<reference evidence="8 9" key="1">
    <citation type="submission" date="2017-08" db="EMBL/GenBank/DDBJ databases">
        <title>Infants hospitalized years apart are colonized by the same room-sourced microbial strains.</title>
        <authorList>
            <person name="Brooks B."/>
            <person name="Olm M.R."/>
            <person name="Firek B.A."/>
            <person name="Baker R."/>
            <person name="Thomas B.C."/>
            <person name="Morowitz M.J."/>
            <person name="Banfield J.F."/>
        </authorList>
    </citation>
    <scope>NUCLEOTIDE SEQUENCE [LARGE SCALE GENOMIC DNA]</scope>
    <source>
        <strain evidence="8">S2_005_003_R2_41</strain>
    </source>
</reference>
<comment type="caution">
    <text evidence="8">The sequence shown here is derived from an EMBL/GenBank/DDBJ whole genome shotgun (WGS) entry which is preliminary data.</text>
</comment>
<keyword evidence="7" id="KW-0732">Signal</keyword>
<evidence type="ECO:0000256" key="6">
    <source>
        <dbReference type="SAM" id="Phobius"/>
    </source>
</evidence>
<keyword evidence="3 6" id="KW-0812">Transmembrane</keyword>
<protein>
    <submittedName>
        <fullName evidence="8">Lysine transporter LysE</fullName>
    </submittedName>
</protein>
<evidence type="ECO:0000313" key="9">
    <source>
        <dbReference type="Proteomes" id="UP000249135"/>
    </source>
</evidence>
<dbReference type="PANTHER" id="PTHR30086">
    <property type="entry name" value="ARGININE EXPORTER PROTEIN ARGO"/>
    <property type="match status" value="1"/>
</dbReference>
<accession>A0A2W5QEQ3</accession>
<dbReference type="PIRSF" id="PIRSF006324">
    <property type="entry name" value="LeuE"/>
    <property type="match status" value="1"/>
</dbReference>
<dbReference type="GO" id="GO:0005886">
    <property type="term" value="C:plasma membrane"/>
    <property type="evidence" value="ECO:0007669"/>
    <property type="project" value="UniProtKB-SubCell"/>
</dbReference>
<feature type="transmembrane region" description="Helical" evidence="6">
    <location>
        <begin position="150"/>
        <end position="179"/>
    </location>
</feature>
<feature type="transmembrane region" description="Helical" evidence="6">
    <location>
        <begin position="121"/>
        <end position="138"/>
    </location>
</feature>
<evidence type="ECO:0000313" key="8">
    <source>
        <dbReference type="EMBL" id="PZQ75574.1"/>
    </source>
</evidence>
<dbReference type="PANTHER" id="PTHR30086:SF20">
    <property type="entry name" value="ARGININE EXPORTER PROTEIN ARGO-RELATED"/>
    <property type="match status" value="1"/>
</dbReference>
<dbReference type="Proteomes" id="UP000249135">
    <property type="component" value="Unassembled WGS sequence"/>
</dbReference>
<dbReference type="AlphaFoldDB" id="A0A2W5QEQ3"/>
<organism evidence="8 9">
    <name type="scientific">Variovorax paradoxus</name>
    <dbReference type="NCBI Taxonomy" id="34073"/>
    <lineage>
        <taxon>Bacteria</taxon>
        <taxon>Pseudomonadati</taxon>
        <taxon>Pseudomonadota</taxon>
        <taxon>Betaproteobacteria</taxon>
        <taxon>Burkholderiales</taxon>
        <taxon>Comamonadaceae</taxon>
        <taxon>Variovorax</taxon>
    </lineage>
</organism>
<comment type="subcellular location">
    <subcellularLocation>
        <location evidence="1">Cell membrane</location>
        <topology evidence="1">Multi-pass membrane protein</topology>
    </subcellularLocation>
</comment>
<feature type="transmembrane region" description="Helical" evidence="6">
    <location>
        <begin position="191"/>
        <end position="211"/>
    </location>
</feature>
<gene>
    <name evidence="8" type="ORF">DI563_09290</name>
</gene>
<sequence>MVTLPTLGLFVLAALALMASPGPNMAFVLAQGAAHGPHGAFAGAVGIALADFVLALAAASGVAALMAAWAPAFDLLRWGGAAYLVGLGAQALRSGAPGTHTADAPPAGLARVARMGFVNTLMNPKALVFFVVFLPQFVHPAQGSVSAQMVQLGVVMALVSLLFNTALGSAAGVLARRVAASERGGRLRQRLLAGVMFGLALRLLVMARPAAA</sequence>
<evidence type="ECO:0000256" key="5">
    <source>
        <dbReference type="ARBA" id="ARBA00023136"/>
    </source>
</evidence>
<dbReference type="GO" id="GO:0015171">
    <property type="term" value="F:amino acid transmembrane transporter activity"/>
    <property type="evidence" value="ECO:0007669"/>
    <property type="project" value="TreeGrafter"/>
</dbReference>
<dbReference type="Pfam" id="PF01810">
    <property type="entry name" value="LysE"/>
    <property type="match status" value="1"/>
</dbReference>
<feature type="transmembrane region" description="Helical" evidence="6">
    <location>
        <begin position="40"/>
        <end position="69"/>
    </location>
</feature>
<feature type="signal peptide" evidence="7">
    <location>
        <begin position="1"/>
        <end position="26"/>
    </location>
</feature>
<keyword evidence="5 6" id="KW-0472">Membrane</keyword>
<evidence type="ECO:0000256" key="4">
    <source>
        <dbReference type="ARBA" id="ARBA00022989"/>
    </source>
</evidence>
<dbReference type="EMBL" id="QFPP01000082">
    <property type="protein sequence ID" value="PZQ75574.1"/>
    <property type="molecule type" value="Genomic_DNA"/>
</dbReference>
<feature type="chain" id="PRO_5016122043" evidence="7">
    <location>
        <begin position="27"/>
        <end position="212"/>
    </location>
</feature>
<evidence type="ECO:0000256" key="1">
    <source>
        <dbReference type="ARBA" id="ARBA00004651"/>
    </source>
</evidence>
<keyword evidence="4 6" id="KW-1133">Transmembrane helix</keyword>
<keyword evidence="2" id="KW-1003">Cell membrane</keyword>
<evidence type="ECO:0000256" key="3">
    <source>
        <dbReference type="ARBA" id="ARBA00022692"/>
    </source>
</evidence>
<proteinExistence type="predicted"/>
<evidence type="ECO:0000256" key="7">
    <source>
        <dbReference type="SAM" id="SignalP"/>
    </source>
</evidence>
<name>A0A2W5QEQ3_VARPD</name>
<dbReference type="InterPro" id="IPR001123">
    <property type="entry name" value="LeuE-type"/>
</dbReference>
<evidence type="ECO:0000256" key="2">
    <source>
        <dbReference type="ARBA" id="ARBA00022475"/>
    </source>
</evidence>